<protein>
    <submittedName>
        <fullName evidence="1">Uncharacterized protein</fullName>
    </submittedName>
</protein>
<evidence type="ECO:0000313" key="1">
    <source>
        <dbReference type="EMBL" id="ROP37431.1"/>
    </source>
</evidence>
<dbReference type="AlphaFoldDB" id="A0A3N1H4M1"/>
<comment type="caution">
    <text evidence="1">The sequence shown here is derived from an EMBL/GenBank/DDBJ whole genome shotgun (WGS) entry which is preliminary data.</text>
</comment>
<dbReference type="Proteomes" id="UP000268727">
    <property type="component" value="Unassembled WGS sequence"/>
</dbReference>
<proteinExistence type="predicted"/>
<dbReference type="RefSeq" id="WP_123743232.1">
    <property type="nucleotide sequence ID" value="NZ_RJKM01000001.1"/>
</dbReference>
<dbReference type="OrthoDB" id="9888465at2"/>
<accession>A0A3N1H4M1</accession>
<reference evidence="1 2" key="1">
    <citation type="submission" date="2018-11" db="EMBL/GenBank/DDBJ databases">
        <title>Sequencing the genomes of 1000 actinobacteria strains.</title>
        <authorList>
            <person name="Klenk H.-P."/>
        </authorList>
    </citation>
    <scope>NUCLEOTIDE SEQUENCE [LARGE SCALE GENOMIC DNA]</scope>
    <source>
        <strain evidence="1 2">DSM 44231</strain>
    </source>
</reference>
<dbReference type="EMBL" id="RJKM01000001">
    <property type="protein sequence ID" value="ROP37431.1"/>
    <property type="molecule type" value="Genomic_DNA"/>
</dbReference>
<gene>
    <name evidence="1" type="ORF">EDD40_2744</name>
</gene>
<sequence length="113" mass="12126">MGTPTDAADEADDYLVKALDARQRAMEATGAERAELLAQATLDIGVATFFELRRANLDTEAHTEALTKHSHWMAEHHSALTGHAGALRAQADAMGNHVSALDSFEVATRRLGS</sequence>
<name>A0A3N1H4M1_9PSEU</name>
<evidence type="ECO:0000313" key="2">
    <source>
        <dbReference type="Proteomes" id="UP000268727"/>
    </source>
</evidence>
<organism evidence="1 2">
    <name type="scientific">Saccharothrix texasensis</name>
    <dbReference type="NCBI Taxonomy" id="103734"/>
    <lineage>
        <taxon>Bacteria</taxon>
        <taxon>Bacillati</taxon>
        <taxon>Actinomycetota</taxon>
        <taxon>Actinomycetes</taxon>
        <taxon>Pseudonocardiales</taxon>
        <taxon>Pseudonocardiaceae</taxon>
        <taxon>Saccharothrix</taxon>
    </lineage>
</organism>
<keyword evidence="2" id="KW-1185">Reference proteome</keyword>